<organism evidence="2 3">
    <name type="scientific">Pilimelia terevasa</name>
    <dbReference type="NCBI Taxonomy" id="53372"/>
    <lineage>
        <taxon>Bacteria</taxon>
        <taxon>Bacillati</taxon>
        <taxon>Actinomycetota</taxon>
        <taxon>Actinomycetes</taxon>
        <taxon>Micromonosporales</taxon>
        <taxon>Micromonosporaceae</taxon>
        <taxon>Pilimelia</taxon>
    </lineage>
</organism>
<dbReference type="InterPro" id="IPR000073">
    <property type="entry name" value="AB_hydrolase_1"/>
</dbReference>
<gene>
    <name evidence="2" type="ORF">GCM10010124_13910</name>
</gene>
<dbReference type="InterPro" id="IPR050471">
    <property type="entry name" value="AB_hydrolase"/>
</dbReference>
<protein>
    <submittedName>
        <fullName evidence="2">Hydrolase</fullName>
    </submittedName>
</protein>
<dbReference type="GO" id="GO:0046503">
    <property type="term" value="P:glycerolipid catabolic process"/>
    <property type="evidence" value="ECO:0007669"/>
    <property type="project" value="TreeGrafter"/>
</dbReference>
<accession>A0A8J3BHV4</accession>
<name>A0A8J3BHV4_9ACTN</name>
<dbReference type="Pfam" id="PF00561">
    <property type="entry name" value="Abhydrolase_1"/>
    <property type="match status" value="1"/>
</dbReference>
<keyword evidence="2" id="KW-0378">Hydrolase</keyword>
<proteinExistence type="predicted"/>
<evidence type="ECO:0000313" key="3">
    <source>
        <dbReference type="Proteomes" id="UP000662200"/>
    </source>
</evidence>
<dbReference type="GO" id="GO:0004806">
    <property type="term" value="F:triacylglycerol lipase activity"/>
    <property type="evidence" value="ECO:0007669"/>
    <property type="project" value="TreeGrafter"/>
</dbReference>
<comment type="caution">
    <text evidence="2">The sequence shown here is derived from an EMBL/GenBank/DDBJ whole genome shotgun (WGS) entry which is preliminary data.</text>
</comment>
<dbReference type="InterPro" id="IPR029058">
    <property type="entry name" value="AB_hydrolase_fold"/>
</dbReference>
<dbReference type="EMBL" id="BMQC01000003">
    <property type="protein sequence ID" value="GGK22604.1"/>
    <property type="molecule type" value="Genomic_DNA"/>
</dbReference>
<reference evidence="2" key="1">
    <citation type="journal article" date="2014" name="Int. J. Syst. Evol. Microbiol.">
        <title>Complete genome sequence of Corynebacterium casei LMG S-19264T (=DSM 44701T), isolated from a smear-ripened cheese.</title>
        <authorList>
            <consortium name="US DOE Joint Genome Institute (JGI-PGF)"/>
            <person name="Walter F."/>
            <person name="Albersmeier A."/>
            <person name="Kalinowski J."/>
            <person name="Ruckert C."/>
        </authorList>
    </citation>
    <scope>NUCLEOTIDE SEQUENCE</scope>
    <source>
        <strain evidence="2">JCM 3091</strain>
    </source>
</reference>
<dbReference type="PANTHER" id="PTHR43433">
    <property type="entry name" value="HYDROLASE, ALPHA/BETA FOLD FAMILY PROTEIN"/>
    <property type="match status" value="1"/>
</dbReference>
<reference evidence="2" key="2">
    <citation type="submission" date="2020-09" db="EMBL/GenBank/DDBJ databases">
        <authorList>
            <person name="Sun Q."/>
            <person name="Ohkuma M."/>
        </authorList>
    </citation>
    <scope>NUCLEOTIDE SEQUENCE</scope>
    <source>
        <strain evidence="2">JCM 3091</strain>
    </source>
</reference>
<dbReference type="AlphaFoldDB" id="A0A8J3BHV4"/>
<dbReference type="SUPFAM" id="SSF53474">
    <property type="entry name" value="alpha/beta-Hydrolases"/>
    <property type="match status" value="1"/>
</dbReference>
<dbReference type="Gene3D" id="3.40.50.1820">
    <property type="entry name" value="alpha/beta hydrolase"/>
    <property type="match status" value="1"/>
</dbReference>
<dbReference type="PANTHER" id="PTHR43433:SF5">
    <property type="entry name" value="AB HYDROLASE-1 DOMAIN-CONTAINING PROTEIN"/>
    <property type="match status" value="1"/>
</dbReference>
<dbReference type="RefSeq" id="WP_189113346.1">
    <property type="nucleotide sequence ID" value="NZ_BMQC01000003.1"/>
</dbReference>
<sequence length="289" mass="30806">MERFVEVDGVRLWVAESGRADGSPLLLVMGANASAVVWPEEFVARLGEQHRVVRYDHRDTGRSTWAFDRRPYAVADLARDAVAVLDGLGVGRAHVVGMSMGGTLVQLLLIDCPDRLLSATVFATAVLEGAGPHGAPPPFVDIDPRLLALWEHLGDPRDREEEIAFRVRHWQLLNGEEVPFDADEFRRLEERVIAHAGRCDNPAAHARAGQGGLARGAALSASTTPTLVVEAPADPINPPPAAARITAAIPGAQQVTIAGMGHAIGSPVLAPLAEAILTHTAQVDGRNND</sequence>
<evidence type="ECO:0000259" key="1">
    <source>
        <dbReference type="Pfam" id="PF00561"/>
    </source>
</evidence>
<feature type="domain" description="AB hydrolase-1" evidence="1">
    <location>
        <begin position="24"/>
        <end position="264"/>
    </location>
</feature>
<dbReference type="Proteomes" id="UP000662200">
    <property type="component" value="Unassembled WGS sequence"/>
</dbReference>
<keyword evidence="3" id="KW-1185">Reference proteome</keyword>
<evidence type="ECO:0000313" key="2">
    <source>
        <dbReference type="EMBL" id="GGK22604.1"/>
    </source>
</evidence>